<name>A0AAV8WV73_9CUCU</name>
<dbReference type="EMBL" id="JANEYF010004769">
    <property type="protein sequence ID" value="KAJ8930135.1"/>
    <property type="molecule type" value="Genomic_DNA"/>
</dbReference>
<evidence type="ECO:0000256" key="1">
    <source>
        <dbReference type="SAM" id="MobiDB-lite"/>
    </source>
</evidence>
<dbReference type="Proteomes" id="UP001162156">
    <property type="component" value="Unassembled WGS sequence"/>
</dbReference>
<feature type="compositionally biased region" description="Polar residues" evidence="1">
    <location>
        <begin position="21"/>
        <end position="36"/>
    </location>
</feature>
<evidence type="ECO:0000313" key="2">
    <source>
        <dbReference type="EMBL" id="KAJ8930135.1"/>
    </source>
</evidence>
<feature type="region of interest" description="Disordered" evidence="1">
    <location>
        <begin position="21"/>
        <end position="66"/>
    </location>
</feature>
<gene>
    <name evidence="2" type="ORF">NQ314_017101</name>
</gene>
<evidence type="ECO:0000313" key="3">
    <source>
        <dbReference type="Proteomes" id="UP001162156"/>
    </source>
</evidence>
<comment type="caution">
    <text evidence="2">The sequence shown here is derived from an EMBL/GenBank/DDBJ whole genome shotgun (WGS) entry which is preliminary data.</text>
</comment>
<proteinExistence type="predicted"/>
<reference evidence="2" key="1">
    <citation type="journal article" date="2023" name="Insect Mol. Biol.">
        <title>Genome sequencing provides insights into the evolution of gene families encoding plant cell wall-degrading enzymes in longhorned beetles.</title>
        <authorList>
            <person name="Shin N.R."/>
            <person name="Okamura Y."/>
            <person name="Kirsch R."/>
            <person name="Pauchet Y."/>
        </authorList>
    </citation>
    <scope>NUCLEOTIDE SEQUENCE</scope>
    <source>
        <strain evidence="2">RBIC_L_NR</strain>
    </source>
</reference>
<protein>
    <submittedName>
        <fullName evidence="2">Uncharacterized protein</fullName>
    </submittedName>
</protein>
<accession>A0AAV8WV73</accession>
<feature type="compositionally biased region" description="Polar residues" evidence="1">
    <location>
        <begin position="54"/>
        <end position="66"/>
    </location>
</feature>
<sequence length="104" mass="11070">MIKASFMTTTDVKHASISSLSTVTIQSEGEASTSSMAGPIAVDSDSVDIHSDTHSSASNIQGTWPISYQKNKPTKAVLRVRQPTITEAIKDVSSFSGKISKNNK</sequence>
<organism evidence="2 3">
    <name type="scientific">Rhamnusium bicolor</name>
    <dbReference type="NCBI Taxonomy" id="1586634"/>
    <lineage>
        <taxon>Eukaryota</taxon>
        <taxon>Metazoa</taxon>
        <taxon>Ecdysozoa</taxon>
        <taxon>Arthropoda</taxon>
        <taxon>Hexapoda</taxon>
        <taxon>Insecta</taxon>
        <taxon>Pterygota</taxon>
        <taxon>Neoptera</taxon>
        <taxon>Endopterygota</taxon>
        <taxon>Coleoptera</taxon>
        <taxon>Polyphaga</taxon>
        <taxon>Cucujiformia</taxon>
        <taxon>Chrysomeloidea</taxon>
        <taxon>Cerambycidae</taxon>
        <taxon>Lepturinae</taxon>
        <taxon>Rhagiini</taxon>
        <taxon>Rhamnusium</taxon>
    </lineage>
</organism>
<keyword evidence="3" id="KW-1185">Reference proteome</keyword>
<dbReference type="AlphaFoldDB" id="A0AAV8WV73"/>